<reference evidence="2" key="1">
    <citation type="submission" date="2022-07" db="EMBL/GenBank/DDBJ databases">
        <title>Phylogenomic reconstructions and comparative analyses of Kickxellomycotina fungi.</title>
        <authorList>
            <person name="Reynolds N.K."/>
            <person name="Stajich J.E."/>
            <person name="Barry K."/>
            <person name="Grigoriev I.V."/>
            <person name="Crous P."/>
            <person name="Smith M.E."/>
        </authorList>
    </citation>
    <scope>NUCLEOTIDE SEQUENCE</scope>
    <source>
        <strain evidence="2">RSA 1196</strain>
    </source>
</reference>
<sequence length="352" mass="39900">MRLVNSESGIWYDSSKGGTKQASPLDHAQVGKPKDPRRTKLDHLRVEYEEVEWSNLSFGKDTITTEVRSVVGHSEDTRNLFALGGLFGIGKSWDYITNPTGIDRTLREIWGLGEDSSLFIHVKLDPGKMHNPRDPYGELLINRQPPVPAKVHGHPLQPPVFTAQLTPLNHMREEVTVFVNGVEVQKVGSIDIRFEASVRFMYFPETTANSINKKLGAKRLFRNFLTRKSSTLFNQLPLQRSNSADRTPNELMEMPALYGNLDQSFKKYTVDIQIRDAKFTFKPDEYIIPSSDVGCSSPEDSKFLVSGFAAAYTQPLNPRTEIVLGELFFRKYLTTFEAKGKVRNVHIPRKPE</sequence>
<proteinExistence type="predicted"/>
<dbReference type="OrthoDB" id="10429305at2759"/>
<accession>A0A9W8E7T4</accession>
<keyword evidence="3" id="KW-1185">Reference proteome</keyword>
<dbReference type="InterPro" id="IPR021109">
    <property type="entry name" value="Peptidase_aspartic_dom_sf"/>
</dbReference>
<gene>
    <name evidence="2" type="ORF">IWQ62_002136</name>
</gene>
<dbReference type="SUPFAM" id="SSF50630">
    <property type="entry name" value="Acid proteases"/>
    <property type="match status" value="1"/>
</dbReference>
<feature type="region of interest" description="Disordered" evidence="1">
    <location>
        <begin position="1"/>
        <end position="38"/>
    </location>
</feature>
<protein>
    <submittedName>
        <fullName evidence="2">Uncharacterized protein</fullName>
    </submittedName>
</protein>
<evidence type="ECO:0000313" key="3">
    <source>
        <dbReference type="Proteomes" id="UP001150925"/>
    </source>
</evidence>
<evidence type="ECO:0000256" key="1">
    <source>
        <dbReference type="SAM" id="MobiDB-lite"/>
    </source>
</evidence>
<dbReference type="Gene3D" id="2.40.70.10">
    <property type="entry name" value="Acid Proteases"/>
    <property type="match status" value="1"/>
</dbReference>
<dbReference type="AlphaFoldDB" id="A0A9W8E7T4"/>
<comment type="caution">
    <text evidence="2">The sequence shown here is derived from an EMBL/GenBank/DDBJ whole genome shotgun (WGS) entry which is preliminary data.</text>
</comment>
<organism evidence="2 3">
    <name type="scientific">Dispira parvispora</name>
    <dbReference type="NCBI Taxonomy" id="1520584"/>
    <lineage>
        <taxon>Eukaryota</taxon>
        <taxon>Fungi</taxon>
        <taxon>Fungi incertae sedis</taxon>
        <taxon>Zoopagomycota</taxon>
        <taxon>Kickxellomycotina</taxon>
        <taxon>Dimargaritomycetes</taxon>
        <taxon>Dimargaritales</taxon>
        <taxon>Dimargaritaceae</taxon>
        <taxon>Dispira</taxon>
    </lineage>
</organism>
<name>A0A9W8E7T4_9FUNG</name>
<evidence type="ECO:0000313" key="2">
    <source>
        <dbReference type="EMBL" id="KAJ1966972.1"/>
    </source>
</evidence>
<dbReference type="EMBL" id="JANBPY010000416">
    <property type="protein sequence ID" value="KAJ1966972.1"/>
    <property type="molecule type" value="Genomic_DNA"/>
</dbReference>
<dbReference type="Proteomes" id="UP001150925">
    <property type="component" value="Unassembled WGS sequence"/>
</dbReference>